<reference evidence="12 13" key="1">
    <citation type="submission" date="2014-01" db="EMBL/GenBank/DDBJ databases">
        <title>Genome sequencing of Thermotog hypogea.</title>
        <authorList>
            <person name="Zhang X."/>
            <person name="Alvare G."/>
            <person name="Fristensky B."/>
            <person name="Chen L."/>
            <person name="Suen T."/>
            <person name="Chen Q."/>
            <person name="Ma K."/>
        </authorList>
    </citation>
    <scope>NUCLEOTIDE SEQUENCE [LARGE SCALE GENOMIC DNA]</scope>
    <source>
        <strain evidence="12 13">DSM 11164</strain>
    </source>
</reference>
<dbReference type="OrthoDB" id="9802219at2"/>
<dbReference type="InterPro" id="IPR025777">
    <property type="entry name" value="GMPS_ATP_PPase_dom"/>
</dbReference>
<evidence type="ECO:0000256" key="7">
    <source>
        <dbReference type="ARBA" id="ARBA00022840"/>
    </source>
</evidence>
<comment type="pathway">
    <text evidence="2 9">Purine metabolism; GMP biosynthesis; GMP from XMP (L-Gln route): step 1/1.</text>
</comment>
<dbReference type="STRING" id="1123384.AJ81_05550"/>
<dbReference type="GO" id="GO:0005829">
    <property type="term" value="C:cytosol"/>
    <property type="evidence" value="ECO:0007669"/>
    <property type="project" value="TreeGrafter"/>
</dbReference>
<evidence type="ECO:0000256" key="8">
    <source>
        <dbReference type="ARBA" id="ARBA00022962"/>
    </source>
</evidence>
<keyword evidence="4 9" id="KW-0547">Nucleotide-binding</keyword>
<comment type="function">
    <text evidence="1 9">Catalyzes the synthesis of GMP from XMP.</text>
</comment>
<proteinExistence type="inferred from homology"/>
<evidence type="ECO:0000256" key="9">
    <source>
        <dbReference type="HAMAP-Rule" id="MF_00344"/>
    </source>
</evidence>
<dbReference type="NCBIfam" id="TIGR00884">
    <property type="entry name" value="guaA_Cterm"/>
    <property type="match status" value="1"/>
</dbReference>
<dbReference type="InterPro" id="IPR029062">
    <property type="entry name" value="Class_I_gatase-like"/>
</dbReference>
<dbReference type="FunFam" id="3.40.50.620:FF:000001">
    <property type="entry name" value="GMP synthase [glutamine-hydrolyzing]"/>
    <property type="match status" value="1"/>
</dbReference>
<evidence type="ECO:0000256" key="6">
    <source>
        <dbReference type="ARBA" id="ARBA00022755"/>
    </source>
</evidence>
<accession>A0A0X1KR09</accession>
<dbReference type="CDD" id="cd01997">
    <property type="entry name" value="GMP_synthase_C"/>
    <property type="match status" value="1"/>
</dbReference>
<gene>
    <name evidence="9" type="primary">guaA</name>
    <name evidence="12" type="ORF">AJ81_05550</name>
</gene>
<dbReference type="InterPro" id="IPR022310">
    <property type="entry name" value="NAD/GMP_synthase"/>
</dbReference>
<dbReference type="EC" id="6.3.5.2" evidence="9"/>
<dbReference type="Gene3D" id="3.40.50.620">
    <property type="entry name" value="HUPs"/>
    <property type="match status" value="1"/>
</dbReference>
<dbReference type="AlphaFoldDB" id="A0A0X1KR09"/>
<dbReference type="Pfam" id="PF00958">
    <property type="entry name" value="GMP_synt_C"/>
    <property type="match status" value="1"/>
</dbReference>
<feature type="active site" description="Nucleophile" evidence="9">
    <location>
        <position position="76"/>
    </location>
</feature>
<dbReference type="Gene3D" id="3.30.300.10">
    <property type="match status" value="1"/>
</dbReference>
<dbReference type="EMBL" id="CP007141">
    <property type="protein sequence ID" value="AJC73748.1"/>
    <property type="molecule type" value="Genomic_DNA"/>
</dbReference>
<dbReference type="NCBIfam" id="TIGR00888">
    <property type="entry name" value="guaA_Nterm"/>
    <property type="match status" value="1"/>
</dbReference>
<dbReference type="CDD" id="cd01742">
    <property type="entry name" value="GATase1_GMP_Synthase"/>
    <property type="match status" value="1"/>
</dbReference>
<evidence type="ECO:0000256" key="3">
    <source>
        <dbReference type="ARBA" id="ARBA00022598"/>
    </source>
</evidence>
<dbReference type="PROSITE" id="PS51553">
    <property type="entry name" value="GMPS_ATP_PPASE"/>
    <property type="match status" value="1"/>
</dbReference>
<feature type="domain" description="GMPS ATP-PPase" evidence="11">
    <location>
        <begin position="189"/>
        <end position="379"/>
    </location>
</feature>
<dbReference type="InterPro" id="IPR014729">
    <property type="entry name" value="Rossmann-like_a/b/a_fold"/>
</dbReference>
<dbReference type="InterPro" id="IPR017926">
    <property type="entry name" value="GATASE"/>
</dbReference>
<evidence type="ECO:0000313" key="13">
    <source>
        <dbReference type="Proteomes" id="UP000077469"/>
    </source>
</evidence>
<dbReference type="PROSITE" id="PS51273">
    <property type="entry name" value="GATASE_TYPE_1"/>
    <property type="match status" value="1"/>
</dbReference>
<dbReference type="Pfam" id="PF02540">
    <property type="entry name" value="NAD_synthase"/>
    <property type="match status" value="1"/>
</dbReference>
<dbReference type="HAMAP" id="MF_00344">
    <property type="entry name" value="GMP_synthase"/>
    <property type="match status" value="1"/>
</dbReference>
<sequence>MKVLILDYGSQYTQLIARVVRELGYYSQVVQPDEDVDVSDIGALILSGGPASVYEPNAPRLPSWFEAYKGKVLGICYGMQLLAHEMGGKVEPGELAEYGRTEIVIVEDDPIFENVPRESTVWMSHSDVVKVLPKGFKVTAHSKNGMIVSASDRERFWLLQFHPEVRHTQFGRQMLQNFLSRICGLKPNWNLEDFITQKIEELRKELSGKKVIAALSGGVDSSVACVLVHRAIGTNLRCVFVDHGLLRKNEPEEVMDVFKNMLQLNVVKIDARERFLSKLKGVDDPEKKRKIIGEEFIRVFEQEAKSYGATHLVQGTIYSDVIESAKSGKKTAAIKSHHNVGGLPEKMDLKIVEPLRNLFKDEVRIVGEMLGIPRSVIHRQPFPGPGLAVRVIGPVDEEKLDILREADYILIETLRETGWYEKIWQAFAVLLPVRSVGVRGDRRAYDYVLAIRCVDSVEGMTADWSKIPHDVLDLISRRILNGVKGVGRVVYDISSKPPATIEWE</sequence>
<keyword evidence="6 9" id="KW-0658">Purine biosynthesis</keyword>
<evidence type="ECO:0000313" key="12">
    <source>
        <dbReference type="EMBL" id="AJC73748.1"/>
    </source>
</evidence>
<dbReference type="UniPathway" id="UPA00189">
    <property type="reaction ID" value="UER00296"/>
</dbReference>
<feature type="binding site" evidence="10">
    <location>
        <begin position="216"/>
        <end position="222"/>
    </location>
    <ligand>
        <name>ATP</name>
        <dbReference type="ChEBI" id="CHEBI:30616"/>
    </ligand>
</feature>
<comment type="catalytic activity">
    <reaction evidence="9">
        <text>XMP + L-glutamine + ATP + H2O = GMP + L-glutamate + AMP + diphosphate + 2 H(+)</text>
        <dbReference type="Rhea" id="RHEA:11680"/>
        <dbReference type="ChEBI" id="CHEBI:15377"/>
        <dbReference type="ChEBI" id="CHEBI:15378"/>
        <dbReference type="ChEBI" id="CHEBI:29985"/>
        <dbReference type="ChEBI" id="CHEBI:30616"/>
        <dbReference type="ChEBI" id="CHEBI:33019"/>
        <dbReference type="ChEBI" id="CHEBI:57464"/>
        <dbReference type="ChEBI" id="CHEBI:58115"/>
        <dbReference type="ChEBI" id="CHEBI:58359"/>
        <dbReference type="ChEBI" id="CHEBI:456215"/>
        <dbReference type="EC" id="6.3.5.2"/>
    </reaction>
</comment>
<dbReference type="Proteomes" id="UP000077469">
    <property type="component" value="Chromosome"/>
</dbReference>
<dbReference type="PATRIC" id="fig|1123384.7.peg.1099"/>
<dbReference type="SUPFAM" id="SSF52317">
    <property type="entry name" value="Class I glutamine amidotransferase-like"/>
    <property type="match status" value="1"/>
</dbReference>
<dbReference type="PANTHER" id="PTHR11922">
    <property type="entry name" value="GMP SYNTHASE-RELATED"/>
    <property type="match status" value="1"/>
</dbReference>
<dbReference type="SUPFAM" id="SSF54810">
    <property type="entry name" value="GMP synthetase C-terminal dimerisation domain"/>
    <property type="match status" value="1"/>
</dbReference>
<dbReference type="InterPro" id="IPR004739">
    <property type="entry name" value="GMP_synth_GATase"/>
</dbReference>
<protein>
    <recommendedName>
        <fullName evidence="9">GMP synthase [glutamine-hydrolyzing]</fullName>
        <ecNumber evidence="9">6.3.5.2</ecNumber>
    </recommendedName>
    <alternativeName>
        <fullName evidence="9">GMP synthetase</fullName>
    </alternativeName>
    <alternativeName>
        <fullName evidence="9">Glutamine amidotransferase</fullName>
    </alternativeName>
</protein>
<keyword evidence="13" id="KW-1185">Reference proteome</keyword>
<evidence type="ECO:0000256" key="10">
    <source>
        <dbReference type="PROSITE-ProRule" id="PRU00886"/>
    </source>
</evidence>
<dbReference type="NCBIfam" id="NF000848">
    <property type="entry name" value="PRK00074.1"/>
    <property type="match status" value="1"/>
</dbReference>
<dbReference type="InterPro" id="IPR022955">
    <property type="entry name" value="GMP_synthase"/>
</dbReference>
<dbReference type="GO" id="GO:0003921">
    <property type="term" value="F:GMP synthase activity"/>
    <property type="evidence" value="ECO:0007669"/>
    <property type="project" value="InterPro"/>
</dbReference>
<evidence type="ECO:0000256" key="5">
    <source>
        <dbReference type="ARBA" id="ARBA00022749"/>
    </source>
</evidence>
<keyword evidence="7 9" id="KW-0067">ATP-binding</keyword>
<dbReference type="Gene3D" id="3.40.50.880">
    <property type="match status" value="1"/>
</dbReference>
<dbReference type="FunFam" id="3.30.300.10:FF:000002">
    <property type="entry name" value="GMP synthase [glutamine-hydrolyzing]"/>
    <property type="match status" value="1"/>
</dbReference>
<evidence type="ECO:0000256" key="1">
    <source>
        <dbReference type="ARBA" id="ARBA00002332"/>
    </source>
</evidence>
<keyword evidence="8 9" id="KW-0315">Glutamine amidotransferase</keyword>
<dbReference type="KEGG" id="phy:AJ81_05550"/>
<name>A0A0X1KR09_9THEM</name>
<comment type="subunit">
    <text evidence="9">Homodimer.</text>
</comment>
<dbReference type="SUPFAM" id="SSF52402">
    <property type="entry name" value="Adenine nucleotide alpha hydrolases-like"/>
    <property type="match status" value="1"/>
</dbReference>
<evidence type="ECO:0000256" key="2">
    <source>
        <dbReference type="ARBA" id="ARBA00005153"/>
    </source>
</evidence>
<dbReference type="PANTHER" id="PTHR11922:SF2">
    <property type="entry name" value="GMP SYNTHASE [GLUTAMINE-HYDROLYZING]"/>
    <property type="match status" value="1"/>
</dbReference>
<dbReference type="InterPro" id="IPR001674">
    <property type="entry name" value="GMP_synth_C"/>
</dbReference>
<keyword evidence="3 9" id="KW-0436">Ligase</keyword>
<dbReference type="PaxDb" id="1123384-AJ81_05550"/>
<feature type="active site" evidence="9">
    <location>
        <position position="164"/>
    </location>
</feature>
<dbReference type="GO" id="GO:0005524">
    <property type="term" value="F:ATP binding"/>
    <property type="evidence" value="ECO:0007669"/>
    <property type="project" value="UniProtKB-UniRule"/>
</dbReference>
<dbReference type="RefSeq" id="WP_031505188.1">
    <property type="nucleotide sequence ID" value="NC_022795.1"/>
</dbReference>
<evidence type="ECO:0000259" key="11">
    <source>
        <dbReference type="PROSITE" id="PS51553"/>
    </source>
</evidence>
<dbReference type="Pfam" id="PF00117">
    <property type="entry name" value="GATase"/>
    <property type="match status" value="1"/>
</dbReference>
<evidence type="ECO:0000256" key="4">
    <source>
        <dbReference type="ARBA" id="ARBA00022741"/>
    </source>
</evidence>
<keyword evidence="5 9" id="KW-0332">GMP biosynthesis</keyword>
<feature type="active site" evidence="9">
    <location>
        <position position="162"/>
    </location>
</feature>
<dbReference type="PRINTS" id="PR00096">
    <property type="entry name" value="GATASE"/>
</dbReference>
<organism evidence="12 13">
    <name type="scientific">Pseudothermotoga hypogea DSM 11164 = NBRC 106472</name>
    <dbReference type="NCBI Taxonomy" id="1123384"/>
    <lineage>
        <taxon>Bacteria</taxon>
        <taxon>Thermotogati</taxon>
        <taxon>Thermotogota</taxon>
        <taxon>Thermotogae</taxon>
        <taxon>Thermotogales</taxon>
        <taxon>Thermotogaceae</taxon>
        <taxon>Pseudothermotoga</taxon>
    </lineage>
</organism>